<sequence length="41" mass="4392">MQAAAVKVLVPLPMQPAVAQPTPVPQVQQPAEVEREVVTIM</sequence>
<reference evidence="2" key="1">
    <citation type="submission" date="2022-11" db="UniProtKB">
        <authorList>
            <consortium name="WormBaseParasite"/>
        </authorList>
    </citation>
    <scope>IDENTIFICATION</scope>
</reference>
<evidence type="ECO:0000313" key="2">
    <source>
        <dbReference type="WBParaSite" id="nRc.2.0.1.t11345-RA"/>
    </source>
</evidence>
<dbReference type="Proteomes" id="UP000887565">
    <property type="component" value="Unplaced"/>
</dbReference>
<evidence type="ECO:0000313" key="1">
    <source>
        <dbReference type="Proteomes" id="UP000887565"/>
    </source>
</evidence>
<proteinExistence type="predicted"/>
<dbReference type="WBParaSite" id="nRc.2.0.1.t11345-RA">
    <property type="protein sequence ID" value="nRc.2.0.1.t11345-RA"/>
    <property type="gene ID" value="nRc.2.0.1.g11345"/>
</dbReference>
<keyword evidence="1" id="KW-1185">Reference proteome</keyword>
<organism evidence="1 2">
    <name type="scientific">Romanomermis culicivorax</name>
    <name type="common">Nematode worm</name>
    <dbReference type="NCBI Taxonomy" id="13658"/>
    <lineage>
        <taxon>Eukaryota</taxon>
        <taxon>Metazoa</taxon>
        <taxon>Ecdysozoa</taxon>
        <taxon>Nematoda</taxon>
        <taxon>Enoplea</taxon>
        <taxon>Dorylaimia</taxon>
        <taxon>Mermithida</taxon>
        <taxon>Mermithoidea</taxon>
        <taxon>Mermithidae</taxon>
        <taxon>Romanomermis</taxon>
    </lineage>
</organism>
<accession>A0A915IAZ1</accession>
<protein>
    <submittedName>
        <fullName evidence="2">Uncharacterized protein</fullName>
    </submittedName>
</protein>
<name>A0A915IAZ1_ROMCU</name>
<dbReference type="AlphaFoldDB" id="A0A915IAZ1"/>